<keyword evidence="2" id="KW-0472">Membrane</keyword>
<name>A0AAD9HJY7_9PEZI</name>
<feature type="transmembrane region" description="Helical" evidence="2">
    <location>
        <begin position="21"/>
        <end position="47"/>
    </location>
</feature>
<keyword evidence="2" id="KW-0812">Transmembrane</keyword>
<sequence length="490" mass="56008">MDDEAMRLRMELQRHFDSMSLRMRYVCCHSYAVLETMVLIGVFEYFFFSNIFLRTLFLAWRWRKMSRWLFCPLILTLFADSGVRAKLSLAAWQSSSDFFVEVGLMFPVIALHSWLSPGQPIPDQRYVAAWGALSSVVSAVLGVMDGRHEMHPESLCTPPEPLSLYTTCSHYAALVLFLGELNAAFHCWEADIEEAGDEAPEAELTPPRIRVYRNSYLLCCLLVRLSVLVGFALVSNASGSLRCWYTQEGMKFLDWLPHNLRYLPFGVCVFGAHCLVRRYPIGRLLKMMVEPEDHEGDGNGEEDGDRDGEDWNDDVLNAEDFNDEGFNAEDFNDEDLEEDLEDENDEEDEEDEDEDDDEDDDDDDDEDEDEDGEDGDEDSTDDEDGIDFGGALGGMDDWDDNEGGADYIYIHKDDAGYVFELKDGDRFERETAYTYDGEHDYRYRYADAFGEVSVRSRATDRGCRVSYRYARKDVAGDENEVTNSADNSES</sequence>
<evidence type="ECO:0000256" key="2">
    <source>
        <dbReference type="SAM" id="Phobius"/>
    </source>
</evidence>
<dbReference type="EMBL" id="MU842853">
    <property type="protein sequence ID" value="KAK2030303.1"/>
    <property type="molecule type" value="Genomic_DNA"/>
</dbReference>
<comment type="caution">
    <text evidence="3">The sequence shown here is derived from an EMBL/GenBank/DDBJ whole genome shotgun (WGS) entry which is preliminary data.</text>
</comment>
<reference evidence="3" key="1">
    <citation type="submission" date="2021-06" db="EMBL/GenBank/DDBJ databases">
        <title>Comparative genomics, transcriptomics and evolutionary studies reveal genomic signatures of adaptation to plant cell wall in hemibiotrophic fungi.</title>
        <authorList>
            <consortium name="DOE Joint Genome Institute"/>
            <person name="Baroncelli R."/>
            <person name="Diaz J.F."/>
            <person name="Benocci T."/>
            <person name="Peng M."/>
            <person name="Battaglia E."/>
            <person name="Haridas S."/>
            <person name="Andreopoulos W."/>
            <person name="Labutti K."/>
            <person name="Pangilinan J."/>
            <person name="Floch G.L."/>
            <person name="Makela M.R."/>
            <person name="Henrissat B."/>
            <person name="Grigoriev I.V."/>
            <person name="Crouch J.A."/>
            <person name="De Vries R.P."/>
            <person name="Sukno S.A."/>
            <person name="Thon M.R."/>
        </authorList>
    </citation>
    <scope>NUCLEOTIDE SEQUENCE</scope>
    <source>
        <strain evidence="3">MAFF235873</strain>
    </source>
</reference>
<evidence type="ECO:0000256" key="1">
    <source>
        <dbReference type="SAM" id="MobiDB-lite"/>
    </source>
</evidence>
<dbReference type="Proteomes" id="UP001232148">
    <property type="component" value="Unassembled WGS sequence"/>
</dbReference>
<dbReference type="AlphaFoldDB" id="A0AAD9HJY7"/>
<keyword evidence="4" id="KW-1185">Reference proteome</keyword>
<evidence type="ECO:0000313" key="3">
    <source>
        <dbReference type="EMBL" id="KAK2030303.1"/>
    </source>
</evidence>
<feature type="compositionally biased region" description="Acidic residues" evidence="1">
    <location>
        <begin position="292"/>
        <end position="386"/>
    </location>
</feature>
<accession>A0AAD9HJY7</accession>
<gene>
    <name evidence="3" type="ORF">LX32DRAFT_692642</name>
</gene>
<organism evidence="3 4">
    <name type="scientific">Colletotrichum zoysiae</name>
    <dbReference type="NCBI Taxonomy" id="1216348"/>
    <lineage>
        <taxon>Eukaryota</taxon>
        <taxon>Fungi</taxon>
        <taxon>Dikarya</taxon>
        <taxon>Ascomycota</taxon>
        <taxon>Pezizomycotina</taxon>
        <taxon>Sordariomycetes</taxon>
        <taxon>Hypocreomycetidae</taxon>
        <taxon>Glomerellales</taxon>
        <taxon>Glomerellaceae</taxon>
        <taxon>Colletotrichum</taxon>
        <taxon>Colletotrichum graminicola species complex</taxon>
    </lineage>
</organism>
<feature type="region of interest" description="Disordered" evidence="1">
    <location>
        <begin position="292"/>
        <end position="403"/>
    </location>
</feature>
<evidence type="ECO:0000313" key="4">
    <source>
        <dbReference type="Proteomes" id="UP001232148"/>
    </source>
</evidence>
<proteinExistence type="predicted"/>
<protein>
    <submittedName>
        <fullName evidence="3">Uncharacterized protein</fullName>
    </submittedName>
</protein>
<keyword evidence="2" id="KW-1133">Transmembrane helix</keyword>